<sequence>MTIRYCSNCGKTCEHKEIIKQKPSPYGKSRKEQFKAFLSGFFSAATLSAPLASLDLIDRYEQCSHCQHMTLDNKGEEFQ</sequence>
<name>A0A3N3DX76_9VIBR</name>
<reference evidence="1 2" key="1">
    <citation type="submission" date="2018-11" db="EMBL/GenBank/DDBJ databases">
        <title>Vibrio ponticus strain CAIM 1751 pathogenic for the snapper Lutjanus guttatus.</title>
        <authorList>
            <person name="Soto-Rodriguez S."/>
            <person name="Lozano-Olvera R."/>
            <person name="Gomez-Gil B."/>
        </authorList>
    </citation>
    <scope>NUCLEOTIDE SEQUENCE [LARGE SCALE GENOMIC DNA]</scope>
    <source>
        <strain evidence="1 2">CAIM 1751</strain>
    </source>
</reference>
<comment type="caution">
    <text evidence="1">The sequence shown here is derived from an EMBL/GenBank/DDBJ whole genome shotgun (WGS) entry which is preliminary data.</text>
</comment>
<dbReference type="Proteomes" id="UP000278792">
    <property type="component" value="Unassembled WGS sequence"/>
</dbReference>
<gene>
    <name evidence="1" type="ORF">EGH82_15230</name>
</gene>
<evidence type="ECO:0000313" key="2">
    <source>
        <dbReference type="Proteomes" id="UP000278792"/>
    </source>
</evidence>
<evidence type="ECO:0008006" key="3">
    <source>
        <dbReference type="Google" id="ProtNLM"/>
    </source>
</evidence>
<dbReference type="RefSeq" id="WP_123782737.1">
    <property type="nucleotide sequence ID" value="NZ_RKIK01000051.1"/>
</dbReference>
<organism evidence="1 2">
    <name type="scientific">Vibrio ponticus</name>
    <dbReference type="NCBI Taxonomy" id="265668"/>
    <lineage>
        <taxon>Bacteria</taxon>
        <taxon>Pseudomonadati</taxon>
        <taxon>Pseudomonadota</taxon>
        <taxon>Gammaproteobacteria</taxon>
        <taxon>Vibrionales</taxon>
        <taxon>Vibrionaceae</taxon>
        <taxon>Vibrio</taxon>
    </lineage>
</organism>
<protein>
    <recommendedName>
        <fullName evidence="3">Pullulanase</fullName>
    </recommendedName>
</protein>
<proteinExistence type="predicted"/>
<evidence type="ECO:0000313" key="1">
    <source>
        <dbReference type="EMBL" id="ROV59145.1"/>
    </source>
</evidence>
<accession>A0A3N3DX76</accession>
<dbReference type="AlphaFoldDB" id="A0A3N3DX76"/>
<dbReference type="EMBL" id="RKIK01000051">
    <property type="protein sequence ID" value="ROV59145.1"/>
    <property type="molecule type" value="Genomic_DNA"/>
</dbReference>